<dbReference type="Proteomes" id="UP000183002">
    <property type="component" value="Unassembled WGS sequence"/>
</dbReference>
<sequence length="123" mass="13658">MLIKIHYTPITSNSTAAWVATPSPMRKRRYRPILLGITLLALGACTAPMNQTDKSTGFIKELPEGVALIAAPYQNLQEVVLKPEDGCYWYRHYGQIETTMLPLRTVEGRPICTQVAFKPPVAG</sequence>
<organism evidence="1 2">
    <name type="scientific">Pseudorhodobacter antarcticus</name>
    <dbReference type="NCBI Taxonomy" id="1077947"/>
    <lineage>
        <taxon>Bacteria</taxon>
        <taxon>Pseudomonadati</taxon>
        <taxon>Pseudomonadota</taxon>
        <taxon>Alphaproteobacteria</taxon>
        <taxon>Rhodobacterales</taxon>
        <taxon>Paracoccaceae</taxon>
        <taxon>Pseudorhodobacter</taxon>
    </lineage>
</organism>
<dbReference type="AlphaFoldDB" id="A0A1H8MSR1"/>
<reference evidence="1 2" key="1">
    <citation type="submission" date="2016-10" db="EMBL/GenBank/DDBJ databases">
        <authorList>
            <person name="de Groot N.N."/>
        </authorList>
    </citation>
    <scope>NUCLEOTIDE SEQUENCE [LARGE SCALE GENOMIC DNA]</scope>
    <source>
        <strain evidence="1 2">CGMCC 1.10836</strain>
    </source>
</reference>
<evidence type="ECO:0008006" key="3">
    <source>
        <dbReference type="Google" id="ProtNLM"/>
    </source>
</evidence>
<keyword evidence="2" id="KW-1185">Reference proteome</keyword>
<evidence type="ECO:0000313" key="1">
    <source>
        <dbReference type="EMBL" id="SEO20288.1"/>
    </source>
</evidence>
<protein>
    <recommendedName>
        <fullName evidence="3">Lipoprotein</fullName>
    </recommendedName>
</protein>
<accession>A0A1H8MSR1</accession>
<evidence type="ECO:0000313" key="2">
    <source>
        <dbReference type="Proteomes" id="UP000183002"/>
    </source>
</evidence>
<name>A0A1H8MSR1_9RHOB</name>
<gene>
    <name evidence="1" type="ORF">SAMN05216227_106015</name>
</gene>
<proteinExistence type="predicted"/>
<dbReference type="STRING" id="1077947.SAMN05216227_106015"/>
<dbReference type="EMBL" id="FOCO01000060">
    <property type="protein sequence ID" value="SEO20288.1"/>
    <property type="molecule type" value="Genomic_DNA"/>
</dbReference>